<protein>
    <recommendedName>
        <fullName evidence="4">Transposase</fullName>
    </recommendedName>
</protein>
<sequence>MCIPSGIQSSDAAALTGRAPSDMTYIVDAVGSTIAWPADFVILDSSSPGYCTFTLLHIEVFSRMLEFAIPEFMHT</sequence>
<keyword evidence="3" id="KW-1185">Reference proteome</keyword>
<reference evidence="2" key="1">
    <citation type="submission" date="2020-08" db="EMBL/GenBank/DDBJ databases">
        <title>Plant Genome Project.</title>
        <authorList>
            <person name="Zhang R.-G."/>
        </authorList>
    </citation>
    <scope>NUCLEOTIDE SEQUENCE</scope>
    <source>
        <strain evidence="2">WSP0</strain>
        <tissue evidence="2">Leaf</tissue>
    </source>
</reference>
<dbReference type="Proteomes" id="UP000823749">
    <property type="component" value="Chromosome 12"/>
</dbReference>
<evidence type="ECO:0008006" key="4">
    <source>
        <dbReference type="Google" id="ProtNLM"/>
    </source>
</evidence>
<gene>
    <name evidence="2" type="ORF">RHGRI_033132</name>
    <name evidence="1" type="ORF">RHGRI_038901</name>
</gene>
<evidence type="ECO:0000313" key="2">
    <source>
        <dbReference type="EMBL" id="KAG5520441.1"/>
    </source>
</evidence>
<evidence type="ECO:0000313" key="1">
    <source>
        <dbReference type="EMBL" id="KAG5512690.1"/>
    </source>
</evidence>
<evidence type="ECO:0000313" key="3">
    <source>
        <dbReference type="Proteomes" id="UP000823749"/>
    </source>
</evidence>
<dbReference type="AlphaFoldDB" id="A0AAV6HVI1"/>
<dbReference type="EMBL" id="JACTNZ010000046">
    <property type="protein sequence ID" value="KAG5512690.1"/>
    <property type="molecule type" value="Genomic_DNA"/>
</dbReference>
<proteinExistence type="predicted"/>
<comment type="caution">
    <text evidence="2">The sequence shown here is derived from an EMBL/GenBank/DDBJ whole genome shotgun (WGS) entry which is preliminary data.</text>
</comment>
<dbReference type="EMBL" id="JACTNZ010000012">
    <property type="protein sequence ID" value="KAG5520441.1"/>
    <property type="molecule type" value="Genomic_DNA"/>
</dbReference>
<organism evidence="2 3">
    <name type="scientific">Rhododendron griersonianum</name>
    <dbReference type="NCBI Taxonomy" id="479676"/>
    <lineage>
        <taxon>Eukaryota</taxon>
        <taxon>Viridiplantae</taxon>
        <taxon>Streptophyta</taxon>
        <taxon>Embryophyta</taxon>
        <taxon>Tracheophyta</taxon>
        <taxon>Spermatophyta</taxon>
        <taxon>Magnoliopsida</taxon>
        <taxon>eudicotyledons</taxon>
        <taxon>Gunneridae</taxon>
        <taxon>Pentapetalae</taxon>
        <taxon>asterids</taxon>
        <taxon>Ericales</taxon>
        <taxon>Ericaceae</taxon>
        <taxon>Ericoideae</taxon>
        <taxon>Rhodoreae</taxon>
        <taxon>Rhododendron</taxon>
    </lineage>
</organism>
<accession>A0AAV6HVI1</accession>
<name>A0AAV6HVI1_9ERIC</name>